<keyword evidence="1" id="KW-0732">Signal</keyword>
<keyword evidence="3" id="KW-0614">Plasmid</keyword>
<name>A0A5P1I6I3_ACIBA</name>
<organism evidence="3">
    <name type="scientific">Acinetobacter baumannii</name>
    <dbReference type="NCBI Taxonomy" id="470"/>
    <lineage>
        <taxon>Bacteria</taxon>
        <taxon>Pseudomonadati</taxon>
        <taxon>Pseudomonadota</taxon>
        <taxon>Gammaproteobacteria</taxon>
        <taxon>Moraxellales</taxon>
        <taxon>Moraxellaceae</taxon>
        <taxon>Acinetobacter</taxon>
        <taxon>Acinetobacter calcoaceticus/baumannii complex</taxon>
    </lineage>
</organism>
<dbReference type="PANTHER" id="PTHR21666:SF270">
    <property type="entry name" value="MUREIN HYDROLASE ACTIVATOR ENVC"/>
    <property type="match status" value="1"/>
</dbReference>
<dbReference type="InterPro" id="IPR011055">
    <property type="entry name" value="Dup_hybrid_motif"/>
</dbReference>
<reference evidence="3" key="1">
    <citation type="submission" date="2018-12" db="EMBL/GenBank/DDBJ databases">
        <authorList>
            <person name="Matos A.P."/>
            <person name="Cayo R."/>
            <person name="Almeida L.G.P."/>
            <person name="Streling A.P."/>
            <person name="Nodari C.S."/>
            <person name="Martins W.M.B.S."/>
            <person name="Narciso A.C."/>
            <person name="Silva R.M."/>
            <person name="Vasconcelos A.T.R."/>
            <person name="Gales A.C."/>
        </authorList>
    </citation>
    <scope>NUCLEOTIDE SEQUENCE</scope>
    <source>
        <strain evidence="3">Acb-45063</strain>
        <plasmid evidence="3">pAb45063_b</plasmid>
    </source>
</reference>
<geneLocation type="plasmid" evidence="3">
    <name>pAb45063_b</name>
</geneLocation>
<dbReference type="SUPFAM" id="SSF51261">
    <property type="entry name" value="Duplicated hybrid motif"/>
    <property type="match status" value="1"/>
</dbReference>
<geneLocation type="plasmid" evidence="4 5">
    <name>p1KSK6</name>
</geneLocation>
<dbReference type="Gene3D" id="2.70.70.10">
    <property type="entry name" value="Glucose Permease (Domain IIA)"/>
    <property type="match status" value="1"/>
</dbReference>
<dbReference type="Proteomes" id="UP000664966">
    <property type="component" value="Plasmid p1KSK6"/>
</dbReference>
<feature type="signal peptide" evidence="1">
    <location>
        <begin position="1"/>
        <end position="26"/>
    </location>
</feature>
<evidence type="ECO:0000313" key="4">
    <source>
        <dbReference type="EMBL" id="QTK45533.1"/>
    </source>
</evidence>
<dbReference type="AlphaFoldDB" id="A0A5P1I6I3"/>
<sequence>MITLGSTKLRLLVLMMSAAVIADLHASATNFEYAKPSGQTGKPSNLDAGDFPLTGNLLVTSRFGITRFRSDGSPRSHSGLDIINSNGNHSLYAIADGVVIANGWMTGGGNYIRVKRKENNDVYQYLHLATRSPLNIGTEVKKGQYLGTMGNTGISFGTHLHFDYAIPQKEGSRARNAWLGSPKGSANANPYQNIQTIGLSKNGIEGYYVTDPTPYLKDDIKITDSTYKNYLGSTIRQQFNILYGANLPVGAGATQPKFAGVQFKLPQGYGATDEQLAKVNISVIEARQKALENGEITEAQAYDPNITYREVEDIFKDSGQVGSSEETKLDIGDDGSVKGHIENLAFKRFASAGWAQDLVKASNRSLWVEFLNIEIAKNHLKTQLLKQNERIEALFAAYAIAKARVLQGKIEELRQAIENGRNIALISRLELEDLPPIASDTEVMNATVTKRNGSYGLTGDKKAAIIAVAQAIGANPNDLAAVISFETAGSFSPSIRNPKGSATGLIQFMQYTDGTGNDKTPRDQWDYWGMTRSQFGSLSFTEQMKYVEKYFKDRGLRESKPVSLATLYGLVMGVPKGGYTIARHSAVFRDNPAWDVNGDGVITAAEAVNGSKFKAHIRVYFPDFP</sequence>
<accession>A0A5P1I6I3</accession>
<dbReference type="EMBL" id="CP072271">
    <property type="protein sequence ID" value="QTK45533.1"/>
    <property type="molecule type" value="Genomic_DNA"/>
</dbReference>
<proteinExistence type="predicted"/>
<dbReference type="Pfam" id="PF01551">
    <property type="entry name" value="Peptidase_M23"/>
    <property type="match status" value="1"/>
</dbReference>
<evidence type="ECO:0000256" key="1">
    <source>
        <dbReference type="SAM" id="SignalP"/>
    </source>
</evidence>
<reference evidence="4" key="2">
    <citation type="submission" date="2021-03" db="EMBL/GenBank/DDBJ databases">
        <title>Complete genome sequencing of Acinetobacter baumannii.</title>
        <authorList>
            <person name="Yadav B."/>
            <person name="Makwana N."/>
            <person name="Kharat A.S."/>
            <person name="Veeraraghavan B."/>
            <person name="Vijayakumar S."/>
            <person name="Priya M."/>
        </authorList>
    </citation>
    <scope>NUCLEOTIDE SEQUENCE</scope>
    <source>
        <strain evidence="4">KSK6</strain>
        <plasmid evidence="4">p1KSK6</plasmid>
    </source>
</reference>
<feature type="domain" description="M23ase beta-sheet core" evidence="2">
    <location>
        <begin position="76"/>
        <end position="164"/>
    </location>
</feature>
<dbReference type="GO" id="GO:0004222">
    <property type="term" value="F:metalloendopeptidase activity"/>
    <property type="evidence" value="ECO:0007669"/>
    <property type="project" value="TreeGrafter"/>
</dbReference>
<dbReference type="InterPro" id="IPR050570">
    <property type="entry name" value="Cell_wall_metabolism_enzyme"/>
</dbReference>
<evidence type="ECO:0000313" key="5">
    <source>
        <dbReference type="Proteomes" id="UP000664966"/>
    </source>
</evidence>
<protein>
    <submittedName>
        <fullName evidence="4">M23 family metallopeptidase</fullName>
    </submittedName>
    <submittedName>
        <fullName evidence="3">Peptidase, M23 family</fullName>
    </submittedName>
</protein>
<evidence type="ECO:0000259" key="2">
    <source>
        <dbReference type="Pfam" id="PF01551"/>
    </source>
</evidence>
<feature type="chain" id="PRO_5041128945" evidence="1">
    <location>
        <begin position="27"/>
        <end position="625"/>
    </location>
</feature>
<dbReference type="Gene3D" id="1.10.530.10">
    <property type="match status" value="1"/>
</dbReference>
<dbReference type="InterPro" id="IPR016047">
    <property type="entry name" value="M23ase_b-sheet_dom"/>
</dbReference>
<dbReference type="EMBL" id="MK323043">
    <property type="protein sequence ID" value="QBK18065.1"/>
    <property type="molecule type" value="Genomic_DNA"/>
</dbReference>
<dbReference type="PANTHER" id="PTHR21666">
    <property type="entry name" value="PEPTIDASE-RELATED"/>
    <property type="match status" value="1"/>
</dbReference>
<dbReference type="RefSeq" id="WP_002011509.1">
    <property type="nucleotide sequence ID" value="NZ_CP116388.1"/>
</dbReference>
<gene>
    <name evidence="3" type="ORF">ACB45063_01053</name>
    <name evidence="4" type="ORF">J6E47_20360</name>
</gene>
<evidence type="ECO:0000313" key="3">
    <source>
        <dbReference type="EMBL" id="QBK18065.1"/>
    </source>
</evidence>
<dbReference type="CDD" id="cd12797">
    <property type="entry name" value="M23_peptidase"/>
    <property type="match status" value="1"/>
</dbReference>